<evidence type="ECO:0000313" key="3">
    <source>
        <dbReference type="Proteomes" id="UP000002899"/>
    </source>
</evidence>
<dbReference type="GeneID" id="24424793"/>
<dbReference type="Gene3D" id="3.40.20.10">
    <property type="entry name" value="Severin"/>
    <property type="match status" value="1"/>
</dbReference>
<name>A0A0K3ALZ1_BABMR</name>
<reference evidence="2 3" key="3">
    <citation type="journal article" date="2016" name="Sci. Rep.">
        <title>Genome-wide diversity and gene expression profiling of Babesia microti isolates identify polymorphic genes that mediate host-pathogen interactions.</title>
        <authorList>
            <person name="Silva J.C."/>
            <person name="Cornillot E."/>
            <person name="McCracken C."/>
            <person name="Usmani-Brown S."/>
            <person name="Dwivedi A."/>
            <person name="Ifeonu O.O."/>
            <person name="Crabtree J."/>
            <person name="Gotia H.T."/>
            <person name="Virji A.Z."/>
            <person name="Reynes C."/>
            <person name="Colinge J."/>
            <person name="Kumar V."/>
            <person name="Lawres L."/>
            <person name="Pazzi J.E."/>
            <person name="Pablo J.V."/>
            <person name="Hung C."/>
            <person name="Brancato J."/>
            <person name="Kumari P."/>
            <person name="Orvis J."/>
            <person name="Tretina K."/>
            <person name="Chibucos M."/>
            <person name="Ott S."/>
            <person name="Sadzewicz L."/>
            <person name="Sengamalay N."/>
            <person name="Shetty A.C."/>
            <person name="Su Q."/>
            <person name="Tallon L."/>
            <person name="Fraser C.M."/>
            <person name="Frutos R."/>
            <person name="Molina D.M."/>
            <person name="Krause P.J."/>
            <person name="Ben Mamoun C."/>
        </authorList>
    </citation>
    <scope>NUCLEOTIDE SEQUENCE [LARGE SCALE GENOMIC DNA]</scope>
    <source>
        <strain evidence="2 3">RI</strain>
    </source>
</reference>
<keyword evidence="3" id="KW-1185">Reference proteome</keyword>
<dbReference type="RefSeq" id="XP_012648770.1">
    <property type="nucleotide sequence ID" value="XM_012793316.1"/>
</dbReference>
<accession>A0A0K3ALZ1</accession>
<organism evidence="2 3">
    <name type="scientific">Babesia microti (strain RI)</name>
    <dbReference type="NCBI Taxonomy" id="1133968"/>
    <lineage>
        <taxon>Eukaryota</taxon>
        <taxon>Sar</taxon>
        <taxon>Alveolata</taxon>
        <taxon>Apicomplexa</taxon>
        <taxon>Aconoidasida</taxon>
        <taxon>Piroplasmida</taxon>
        <taxon>Babesiidae</taxon>
        <taxon>Babesia</taxon>
    </lineage>
</organism>
<reference evidence="2 3" key="2">
    <citation type="journal article" date="2013" name="PLoS ONE">
        <title>Whole genome mapping and re-organization of the nuclear and mitochondrial genomes of Babesia microti isolates.</title>
        <authorList>
            <person name="Cornillot E."/>
            <person name="Dassouli A."/>
            <person name="Garg A."/>
            <person name="Pachikara N."/>
            <person name="Randazzo S."/>
            <person name="Depoix D."/>
            <person name="Carcy B."/>
            <person name="Delbecq S."/>
            <person name="Frutos R."/>
            <person name="Silva J.C."/>
            <person name="Sutton R."/>
            <person name="Krause P.J."/>
            <person name="Mamoun C.B."/>
        </authorList>
    </citation>
    <scope>NUCLEOTIDE SEQUENCE [LARGE SCALE GENOMIC DNA]</scope>
    <source>
        <strain evidence="2 3">RI</strain>
    </source>
</reference>
<dbReference type="InterPro" id="IPR002108">
    <property type="entry name" value="ADF-H"/>
</dbReference>
<sequence length="119" mass="13109">MDSGIRVDGDALVKFKEMLIRHSYKYIVLVIENDKCVIKECGNGGVDDLLAALKDTPCAFVCFDKGKYVNFFMYATEAATTNDRTIYSTTKSAVHKSLAGSKIVGNLVEDANEVRELCS</sequence>
<dbReference type="InterPro" id="IPR029006">
    <property type="entry name" value="ADF-H/Gelsolin-like_dom_sf"/>
</dbReference>
<dbReference type="EMBL" id="LN871598">
    <property type="protein sequence ID" value="CTQ40759.1"/>
    <property type="molecule type" value="Genomic_DNA"/>
</dbReference>
<dbReference type="KEGG" id="bmic:BMR1_03g00800"/>
<feature type="domain" description="ADF-H" evidence="1">
    <location>
        <begin position="4"/>
        <end position="115"/>
    </location>
</feature>
<dbReference type="OrthoDB" id="10249245at2759"/>
<proteinExistence type="predicted"/>
<evidence type="ECO:0000259" key="1">
    <source>
        <dbReference type="Pfam" id="PF00241"/>
    </source>
</evidence>
<reference evidence="2 3" key="1">
    <citation type="journal article" date="2012" name="Nucleic Acids Res.">
        <title>Sequencing of the smallest Apicomplexan genome from the human pathogen Babesia microti.</title>
        <authorList>
            <person name="Cornillot E."/>
            <person name="Hadj-Kaddour K."/>
            <person name="Dassouli A."/>
            <person name="Noel B."/>
            <person name="Ranwez V."/>
            <person name="Vacherie B."/>
            <person name="Augagneur Y."/>
            <person name="Bres V."/>
            <person name="Duclos A."/>
            <person name="Randazzo S."/>
            <person name="Carcy B."/>
            <person name="Debierre-Grockiego F."/>
            <person name="Delbecq S."/>
            <person name="Moubri-Menage K."/>
            <person name="Shams-Eldin H."/>
            <person name="Usmani-Brown S."/>
            <person name="Bringaud F."/>
            <person name="Wincker P."/>
            <person name="Vivares C.P."/>
            <person name="Schwarz R.T."/>
            <person name="Schetters T.P."/>
            <person name="Krause P.J."/>
            <person name="Gorenflot A."/>
            <person name="Berry V."/>
            <person name="Barbe V."/>
            <person name="Ben Mamoun C."/>
        </authorList>
    </citation>
    <scope>NUCLEOTIDE SEQUENCE [LARGE SCALE GENOMIC DNA]</scope>
    <source>
        <strain evidence="2 3">RI</strain>
    </source>
</reference>
<gene>
    <name evidence="2" type="ORF">BMR1_03g00800</name>
</gene>
<dbReference type="OMA" id="WIIFVIE"/>
<dbReference type="VEuPathDB" id="PiroplasmaDB:BMR1_03g00800"/>
<dbReference type="Proteomes" id="UP000002899">
    <property type="component" value="Chromosome III"/>
</dbReference>
<evidence type="ECO:0000313" key="2">
    <source>
        <dbReference type="EMBL" id="CTQ40759.1"/>
    </source>
</evidence>
<dbReference type="Pfam" id="PF00241">
    <property type="entry name" value="Cofilin_ADF"/>
    <property type="match status" value="1"/>
</dbReference>
<protein>
    <submittedName>
        <fullName evidence="2">Cofilin/actin-depolymerizing factor homolog 1</fullName>
    </submittedName>
</protein>
<dbReference type="GO" id="GO:0003779">
    <property type="term" value="F:actin binding"/>
    <property type="evidence" value="ECO:0007669"/>
    <property type="project" value="InterPro"/>
</dbReference>
<dbReference type="SUPFAM" id="SSF55753">
    <property type="entry name" value="Actin depolymerizing proteins"/>
    <property type="match status" value="1"/>
</dbReference>
<dbReference type="AlphaFoldDB" id="A0A0K3ALZ1"/>